<evidence type="ECO:0000256" key="5">
    <source>
        <dbReference type="ARBA" id="ARBA00022679"/>
    </source>
</evidence>
<dbReference type="GO" id="GO:0005886">
    <property type="term" value="C:plasma membrane"/>
    <property type="evidence" value="ECO:0007669"/>
    <property type="project" value="TreeGrafter"/>
</dbReference>
<feature type="coiled-coil region" evidence="8">
    <location>
        <begin position="223"/>
        <end position="250"/>
    </location>
</feature>
<dbReference type="Pfam" id="PF00672">
    <property type="entry name" value="HAMP"/>
    <property type="match status" value="1"/>
</dbReference>
<evidence type="ECO:0000256" key="9">
    <source>
        <dbReference type="SAM" id="Phobius"/>
    </source>
</evidence>
<keyword evidence="9" id="KW-0472">Membrane</keyword>
<name>U4R470_9FIRM</name>
<dbReference type="SMART" id="SM00387">
    <property type="entry name" value="HATPase_c"/>
    <property type="match status" value="1"/>
</dbReference>
<dbReference type="CDD" id="cd00082">
    <property type="entry name" value="HisKA"/>
    <property type="match status" value="1"/>
</dbReference>
<feature type="transmembrane region" description="Helical" evidence="9">
    <location>
        <begin position="168"/>
        <end position="187"/>
    </location>
</feature>
<evidence type="ECO:0000256" key="4">
    <source>
        <dbReference type="ARBA" id="ARBA00022553"/>
    </source>
</evidence>
<dbReference type="STRING" id="1330534.L323_05730"/>
<keyword evidence="4" id="KW-0597">Phosphoprotein</keyword>
<dbReference type="InterPro" id="IPR005467">
    <property type="entry name" value="His_kinase_dom"/>
</dbReference>
<feature type="domain" description="Histidine kinase" evidence="10">
    <location>
        <begin position="250"/>
        <end position="463"/>
    </location>
</feature>
<comment type="subcellular location">
    <subcellularLocation>
        <location evidence="2">Membrane</location>
    </subcellularLocation>
</comment>
<dbReference type="RefSeq" id="WP_020814728.1">
    <property type="nucleotide sequence ID" value="NZ_ATAY01000020.1"/>
</dbReference>
<dbReference type="PROSITE" id="PS50109">
    <property type="entry name" value="HIS_KIN"/>
    <property type="match status" value="1"/>
</dbReference>
<dbReference type="GO" id="GO:0000155">
    <property type="term" value="F:phosphorelay sensor kinase activity"/>
    <property type="evidence" value="ECO:0007669"/>
    <property type="project" value="InterPro"/>
</dbReference>
<dbReference type="PANTHER" id="PTHR45453">
    <property type="entry name" value="PHOSPHATE REGULON SENSOR PROTEIN PHOR"/>
    <property type="match status" value="1"/>
</dbReference>
<dbReference type="Gene3D" id="6.10.340.10">
    <property type="match status" value="1"/>
</dbReference>
<sequence length="465" mass="52104">MNSSLRTKLSISYVAVALICIMLISIFTTLFIYKHFEEYVKQNTEQKNREIVTTLSGQYMGDGKWNTKVIETIGISSMENGIILKVKDINGNIIWDAKAHNNGMCQRIIEHMSKNANRIPGSGKSGYTEVPYSINYNLNKVGTVEIGTYGDNYLNEHDIAFINDLYNLLWAVGIFSLILSLLFGTVMSKRLVSPIARVINTAKAISKGFYSDRITEKSNTREINQLTVTINDLAENMQKQEILRKRLTGDVAHELRTPLATLQSHLEAMIDGIWPADSERLKSCHEEIVRISKMVGDLEKLARYESENLVLNIDTFDVTELAKRQIHNFEREFLSKGLDLKLTGANCRVYADKDKISQVLVNLLSNALKYTPEGGIVVMNIQDNATNTEISVTDNGPGIPQEDLPYIFERFYRADKSRNKLTGGSGIGLTICKSIVSAHGGSIYVQSNTGKGTKFTFTIPKSYKN</sequence>
<dbReference type="PATRIC" id="fig|1330534.3.peg.1143"/>
<evidence type="ECO:0000256" key="7">
    <source>
        <dbReference type="ARBA" id="ARBA00023012"/>
    </source>
</evidence>
<dbReference type="GO" id="GO:0004721">
    <property type="term" value="F:phosphoprotein phosphatase activity"/>
    <property type="evidence" value="ECO:0007669"/>
    <property type="project" value="TreeGrafter"/>
</dbReference>
<evidence type="ECO:0000259" key="11">
    <source>
        <dbReference type="PROSITE" id="PS50885"/>
    </source>
</evidence>
<dbReference type="Pfam" id="PF00512">
    <property type="entry name" value="HisKA"/>
    <property type="match status" value="1"/>
</dbReference>
<dbReference type="AlphaFoldDB" id="U4R470"/>
<dbReference type="Pfam" id="PF02518">
    <property type="entry name" value="HATPase_c"/>
    <property type="match status" value="1"/>
</dbReference>
<dbReference type="SMART" id="SM00388">
    <property type="entry name" value="HisKA"/>
    <property type="match status" value="1"/>
</dbReference>
<evidence type="ECO:0000313" key="12">
    <source>
        <dbReference type="EMBL" id="EPR13371.1"/>
    </source>
</evidence>
<dbReference type="Gene3D" id="1.10.287.130">
    <property type="match status" value="1"/>
</dbReference>
<dbReference type="OrthoDB" id="9762826at2"/>
<feature type="transmembrane region" description="Helical" evidence="9">
    <location>
        <begin position="12"/>
        <end position="33"/>
    </location>
</feature>
<comment type="catalytic activity">
    <reaction evidence="1">
        <text>ATP + protein L-histidine = ADP + protein N-phospho-L-histidine.</text>
        <dbReference type="EC" id="2.7.13.3"/>
    </reaction>
</comment>
<dbReference type="GO" id="GO:0016036">
    <property type="term" value="P:cellular response to phosphate starvation"/>
    <property type="evidence" value="ECO:0007669"/>
    <property type="project" value="TreeGrafter"/>
</dbReference>
<comment type="caution">
    <text evidence="12">The sequence shown here is derived from an EMBL/GenBank/DDBJ whole genome shotgun (WGS) entry which is preliminary data.</text>
</comment>
<dbReference type="FunFam" id="3.30.565.10:FF:000006">
    <property type="entry name" value="Sensor histidine kinase WalK"/>
    <property type="match status" value="1"/>
</dbReference>
<keyword evidence="9" id="KW-1133">Transmembrane helix</keyword>
<dbReference type="SUPFAM" id="SSF55874">
    <property type="entry name" value="ATPase domain of HSP90 chaperone/DNA topoisomerase II/histidine kinase"/>
    <property type="match status" value="1"/>
</dbReference>
<evidence type="ECO:0000256" key="2">
    <source>
        <dbReference type="ARBA" id="ARBA00004370"/>
    </source>
</evidence>
<evidence type="ECO:0000256" key="8">
    <source>
        <dbReference type="SAM" id="Coils"/>
    </source>
</evidence>
<dbReference type="PANTHER" id="PTHR45453:SF1">
    <property type="entry name" value="PHOSPHATE REGULON SENSOR PROTEIN PHOR"/>
    <property type="match status" value="1"/>
</dbReference>
<evidence type="ECO:0000313" key="13">
    <source>
        <dbReference type="Proteomes" id="UP000016860"/>
    </source>
</evidence>
<dbReference type="InterPro" id="IPR036890">
    <property type="entry name" value="HATPase_C_sf"/>
</dbReference>
<dbReference type="SUPFAM" id="SSF47384">
    <property type="entry name" value="Homodimeric domain of signal transducing histidine kinase"/>
    <property type="match status" value="1"/>
</dbReference>
<dbReference type="Proteomes" id="UP000016860">
    <property type="component" value="Unassembled WGS sequence"/>
</dbReference>
<protein>
    <recommendedName>
        <fullName evidence="3">histidine kinase</fullName>
        <ecNumber evidence="3">2.7.13.3</ecNumber>
    </recommendedName>
</protein>
<keyword evidence="7" id="KW-0902">Two-component regulatory system</keyword>
<accession>U4R470</accession>
<dbReference type="InterPro" id="IPR050351">
    <property type="entry name" value="BphY/WalK/GraS-like"/>
</dbReference>
<dbReference type="InterPro" id="IPR003594">
    <property type="entry name" value="HATPase_dom"/>
</dbReference>
<dbReference type="PRINTS" id="PR00344">
    <property type="entry name" value="BCTRLSENSOR"/>
</dbReference>
<dbReference type="EMBL" id="ATAY01000020">
    <property type="protein sequence ID" value="EPR13371.1"/>
    <property type="molecule type" value="Genomic_DNA"/>
</dbReference>
<dbReference type="EC" id="2.7.13.3" evidence="3"/>
<dbReference type="InterPro" id="IPR004358">
    <property type="entry name" value="Sig_transdc_His_kin-like_C"/>
</dbReference>
<keyword evidence="9" id="KW-0812">Transmembrane</keyword>
<dbReference type="SUPFAM" id="SSF158472">
    <property type="entry name" value="HAMP domain-like"/>
    <property type="match status" value="1"/>
</dbReference>
<keyword evidence="6 12" id="KW-0418">Kinase</keyword>
<reference evidence="12 13" key="1">
    <citation type="journal article" date="2013" name="Genome Announc.">
        <title>Draft Genome Sequence of the Cellulolytic Bacterium Clostridium papyrosolvens C7 (ATCC 700395).</title>
        <authorList>
            <person name="Zepeda V."/>
            <person name="Dassa B."/>
            <person name="Borovok I."/>
            <person name="Lamed R."/>
            <person name="Bayer E.A."/>
            <person name="Cate J.H."/>
        </authorList>
    </citation>
    <scope>NUCLEOTIDE SEQUENCE [LARGE SCALE GENOMIC DNA]</scope>
    <source>
        <strain evidence="12 13">C7</strain>
    </source>
</reference>
<dbReference type="InterPro" id="IPR003660">
    <property type="entry name" value="HAMP_dom"/>
</dbReference>
<keyword evidence="8" id="KW-0175">Coiled coil</keyword>
<evidence type="ECO:0000259" key="10">
    <source>
        <dbReference type="PROSITE" id="PS50109"/>
    </source>
</evidence>
<proteinExistence type="predicted"/>
<dbReference type="InterPro" id="IPR003661">
    <property type="entry name" value="HisK_dim/P_dom"/>
</dbReference>
<feature type="domain" description="HAMP" evidence="11">
    <location>
        <begin position="189"/>
        <end position="242"/>
    </location>
</feature>
<dbReference type="Gene3D" id="3.30.565.10">
    <property type="entry name" value="Histidine kinase-like ATPase, C-terminal domain"/>
    <property type="match status" value="1"/>
</dbReference>
<dbReference type="InterPro" id="IPR036097">
    <property type="entry name" value="HisK_dim/P_sf"/>
</dbReference>
<keyword evidence="5" id="KW-0808">Transferase</keyword>
<dbReference type="PROSITE" id="PS50885">
    <property type="entry name" value="HAMP"/>
    <property type="match status" value="1"/>
</dbReference>
<evidence type="ECO:0000256" key="3">
    <source>
        <dbReference type="ARBA" id="ARBA00012438"/>
    </source>
</evidence>
<evidence type="ECO:0000256" key="6">
    <source>
        <dbReference type="ARBA" id="ARBA00022777"/>
    </source>
</evidence>
<dbReference type="SMART" id="SM00304">
    <property type="entry name" value="HAMP"/>
    <property type="match status" value="1"/>
</dbReference>
<gene>
    <name evidence="12" type="ORF">L323_05730</name>
</gene>
<organism evidence="12 13">
    <name type="scientific">Ruminiclostridium papyrosolvens C7</name>
    <dbReference type="NCBI Taxonomy" id="1330534"/>
    <lineage>
        <taxon>Bacteria</taxon>
        <taxon>Bacillati</taxon>
        <taxon>Bacillota</taxon>
        <taxon>Clostridia</taxon>
        <taxon>Eubacteriales</taxon>
        <taxon>Oscillospiraceae</taxon>
        <taxon>Ruminiclostridium</taxon>
    </lineage>
</organism>
<evidence type="ECO:0000256" key="1">
    <source>
        <dbReference type="ARBA" id="ARBA00000085"/>
    </source>
</evidence>
<dbReference type="CDD" id="cd00075">
    <property type="entry name" value="HATPase"/>
    <property type="match status" value="1"/>
</dbReference>